<keyword evidence="3" id="KW-1185">Reference proteome</keyword>
<dbReference type="AlphaFoldDB" id="A0ABD5ML23"/>
<reference evidence="2" key="1">
    <citation type="submission" date="2024-09" db="EMBL/GenBank/DDBJ databases">
        <authorList>
            <person name="Sun Q."/>
        </authorList>
    </citation>
    <scope>NUCLEOTIDE SEQUENCE [LARGE SCALE GENOMIC DNA]</scope>
    <source>
        <strain evidence="2">JCM 31273</strain>
    </source>
</reference>
<sequence>MEPVDLTRPIEPGMPVYPGDPGVSADASATMGSDGFRVTHLSFTTHVGTHIDAPAHMEPEGATLDEYGIADFRFDARLVDLAGGDRDSGGDSADDPGLGARDPVTPAMLPDGEDLDAEVDMLVLRTGWGAYWGDERYFDHPYLRPEAARHIADLDCAVGLDTINPDPTPTERAGEANAEPEGVPAHHELLGAGTFIVENLNLSADLPERFTLRAYPLRVDADGAPVRTVAE</sequence>
<dbReference type="EMBL" id="JBHMAJ010000001">
    <property type="protein sequence ID" value="MFB9823175.1"/>
    <property type="molecule type" value="Genomic_DNA"/>
</dbReference>
<evidence type="ECO:0000256" key="1">
    <source>
        <dbReference type="SAM" id="MobiDB-lite"/>
    </source>
</evidence>
<evidence type="ECO:0000313" key="3">
    <source>
        <dbReference type="Proteomes" id="UP001589595"/>
    </source>
</evidence>
<feature type="region of interest" description="Disordered" evidence="1">
    <location>
        <begin position="83"/>
        <end position="112"/>
    </location>
</feature>
<comment type="caution">
    <text evidence="2">The sequence shown here is derived from an EMBL/GenBank/DDBJ whole genome shotgun (WGS) entry which is preliminary data.</text>
</comment>
<dbReference type="InterPro" id="IPR037175">
    <property type="entry name" value="KFase_sf"/>
</dbReference>
<dbReference type="PANTHER" id="PTHR31118">
    <property type="entry name" value="CYCLASE-LIKE PROTEIN 2"/>
    <property type="match status" value="1"/>
</dbReference>
<dbReference type="Pfam" id="PF04199">
    <property type="entry name" value="Cyclase"/>
    <property type="match status" value="1"/>
</dbReference>
<proteinExistence type="predicted"/>
<accession>A0ABD5ML23</accession>
<organism evidence="2 3">
    <name type="scientific">Halobaculum roseum</name>
    <dbReference type="NCBI Taxonomy" id="2175149"/>
    <lineage>
        <taxon>Archaea</taxon>
        <taxon>Methanobacteriati</taxon>
        <taxon>Methanobacteriota</taxon>
        <taxon>Stenosarchaea group</taxon>
        <taxon>Halobacteria</taxon>
        <taxon>Halobacteriales</taxon>
        <taxon>Haloferacaceae</taxon>
        <taxon>Halobaculum</taxon>
    </lineage>
</organism>
<gene>
    <name evidence="2" type="ORF">ACFFOL_03095</name>
</gene>
<dbReference type="Gene3D" id="3.50.30.50">
    <property type="entry name" value="Putative cyclase"/>
    <property type="match status" value="1"/>
</dbReference>
<dbReference type="GO" id="GO:0016787">
    <property type="term" value="F:hydrolase activity"/>
    <property type="evidence" value="ECO:0007669"/>
    <property type="project" value="UniProtKB-KW"/>
</dbReference>
<dbReference type="PANTHER" id="PTHR31118:SF32">
    <property type="entry name" value="KYNURENINE FORMAMIDASE"/>
    <property type="match status" value="1"/>
</dbReference>
<dbReference type="Proteomes" id="UP001589595">
    <property type="component" value="Unassembled WGS sequence"/>
</dbReference>
<evidence type="ECO:0000313" key="2">
    <source>
        <dbReference type="EMBL" id="MFB9823175.1"/>
    </source>
</evidence>
<dbReference type="InterPro" id="IPR007325">
    <property type="entry name" value="KFase/CYL"/>
</dbReference>
<dbReference type="EC" id="3.5.-.-" evidence="2"/>
<name>A0ABD5ML23_9EURY</name>
<keyword evidence="2" id="KW-0378">Hydrolase</keyword>
<dbReference type="SUPFAM" id="SSF102198">
    <property type="entry name" value="Putative cyclase"/>
    <property type="match status" value="1"/>
</dbReference>
<protein>
    <submittedName>
        <fullName evidence="2">Cyclase family protein</fullName>
        <ecNumber evidence="2">3.5.-.-</ecNumber>
    </submittedName>
</protein>
<dbReference type="RefSeq" id="WP_222922233.1">
    <property type="nucleotide sequence ID" value="NZ_CP082286.1"/>
</dbReference>
<dbReference type="GeneID" id="67209466"/>